<dbReference type="GO" id="GO:0016226">
    <property type="term" value="P:iron-sulfur cluster assembly"/>
    <property type="evidence" value="ECO:0007669"/>
    <property type="project" value="TreeGrafter"/>
</dbReference>
<dbReference type="KEGG" id="tee:Tel_07495"/>
<dbReference type="Pfam" id="PF01571">
    <property type="entry name" value="GCV_T"/>
    <property type="match status" value="1"/>
</dbReference>
<dbReference type="InterPro" id="IPR017703">
    <property type="entry name" value="YgfZ/GCV_T_CS"/>
</dbReference>
<evidence type="ECO:0000259" key="1">
    <source>
        <dbReference type="Pfam" id="PF01571"/>
    </source>
</evidence>
<dbReference type="InterPro" id="IPR029043">
    <property type="entry name" value="GcvT/YgfZ_C"/>
</dbReference>
<dbReference type="PANTHER" id="PTHR22602">
    <property type="entry name" value="TRANSFERASE CAF17, MITOCHONDRIAL-RELATED"/>
    <property type="match status" value="1"/>
</dbReference>
<evidence type="ECO:0000313" key="2">
    <source>
        <dbReference type="EMBL" id="ALP53013.1"/>
    </source>
</evidence>
<dbReference type="Proteomes" id="UP000055136">
    <property type="component" value="Chromosome"/>
</dbReference>
<protein>
    <recommendedName>
        <fullName evidence="1">GCVT N-terminal domain-containing protein</fullName>
    </recommendedName>
</protein>
<dbReference type="STRING" id="1748243.Tel_07495"/>
<dbReference type="SUPFAM" id="SSF101790">
    <property type="entry name" value="Aminomethyltransferase beta-barrel domain"/>
    <property type="match status" value="1"/>
</dbReference>
<dbReference type="SUPFAM" id="SSF103025">
    <property type="entry name" value="Folate-binding domain"/>
    <property type="match status" value="1"/>
</dbReference>
<gene>
    <name evidence="2" type="ORF">Tel_07495</name>
</gene>
<proteinExistence type="predicted"/>
<dbReference type="Gene3D" id="3.30.70.1400">
    <property type="entry name" value="Aminomethyltransferase beta-barrel domains"/>
    <property type="match status" value="1"/>
</dbReference>
<dbReference type="AlphaFoldDB" id="A0A0S2TCY4"/>
<dbReference type="Gene3D" id="2.40.30.160">
    <property type="match status" value="1"/>
</dbReference>
<organism evidence="2 3">
    <name type="scientific">Candidatus Tenderia electrophaga</name>
    <dbReference type="NCBI Taxonomy" id="1748243"/>
    <lineage>
        <taxon>Bacteria</taxon>
        <taxon>Pseudomonadati</taxon>
        <taxon>Pseudomonadota</taxon>
        <taxon>Gammaproteobacteria</taxon>
        <taxon>Candidatus Tenderiales</taxon>
        <taxon>Candidatus Tenderiaceae</taxon>
        <taxon>Candidatus Tenderia</taxon>
    </lineage>
</organism>
<name>A0A0S2TCY4_9GAMM</name>
<sequence>MNEFEAVLNRDAVTELSDYGLVKAEGDDAAEFLHNQFTNDLKQGVTEEQSQLSAYCNPKGRMLALFRVFKADGAYYLAMPRELIEATHKRLAMFVLMSKVKLEDVSDSITQVGVSGPNIDQKLMAVVGELPEQINGVSSHGNITIIRIPGPFPRYQLFGPPEDMKQAYNRLSTFMAEVSPRAWEMLDIQAGIPVLRQANVEAFVPQMTNLKTVGGLSFKKGCFPGQEIVARMEYLGKLKRRMYLAHSDSEAPAPGDVVYRHDGEARKAGNVLIAQPHPGGGSDLLMVAEIEAAENGPLYLSQSDASALQLKELPYSF</sequence>
<dbReference type="InterPro" id="IPR006222">
    <property type="entry name" value="GCVT_N"/>
</dbReference>
<feature type="domain" description="GCVT N-terminal" evidence="1">
    <location>
        <begin position="2"/>
        <end position="127"/>
    </location>
</feature>
<keyword evidence="3" id="KW-1185">Reference proteome</keyword>
<dbReference type="InterPro" id="IPR045179">
    <property type="entry name" value="YgfZ/GcvT"/>
</dbReference>
<evidence type="ECO:0000313" key="3">
    <source>
        <dbReference type="Proteomes" id="UP000055136"/>
    </source>
</evidence>
<dbReference type="NCBIfam" id="TIGR03317">
    <property type="entry name" value="ygfZ_signature"/>
    <property type="match status" value="1"/>
</dbReference>
<dbReference type="EMBL" id="CP013099">
    <property type="protein sequence ID" value="ALP53013.1"/>
    <property type="molecule type" value="Genomic_DNA"/>
</dbReference>
<reference evidence="2" key="1">
    <citation type="submission" date="2015-10" db="EMBL/GenBank/DDBJ databases">
        <title>Description of Candidatus Tenderia electrophaga gen. nov, sp. nov., an Uncultivated Electroautotroph from a Biocathode Enrichment.</title>
        <authorList>
            <person name="Eddie B.J."/>
            <person name="Malanoski A.P."/>
            <person name="Wang Z."/>
            <person name="Hall R.J."/>
            <person name="Oh S.D."/>
            <person name="Heiner C."/>
            <person name="Lin B."/>
            <person name="Strycharz-Glaven S.M."/>
        </authorList>
    </citation>
    <scope>NUCLEOTIDE SEQUENCE [LARGE SCALE GENOMIC DNA]</scope>
    <source>
        <strain evidence="2">NRL1</strain>
    </source>
</reference>
<dbReference type="Gene3D" id="3.30.70.1630">
    <property type="match status" value="1"/>
</dbReference>
<dbReference type="PANTHER" id="PTHR22602:SF0">
    <property type="entry name" value="TRANSFERASE CAF17, MITOCHONDRIAL-RELATED"/>
    <property type="match status" value="1"/>
</dbReference>
<accession>A0A0S2TCY4</accession>
<dbReference type="PIRSF" id="PIRSF006487">
    <property type="entry name" value="GcvT"/>
    <property type="match status" value="1"/>
</dbReference>